<evidence type="ECO:0000256" key="7">
    <source>
        <dbReference type="RuleBase" id="RU000417"/>
    </source>
</evidence>
<dbReference type="InterPro" id="IPR050390">
    <property type="entry name" value="C5-Methyltransferase"/>
</dbReference>
<dbReference type="PROSITE" id="PS51679">
    <property type="entry name" value="SAM_MT_C5"/>
    <property type="match status" value="1"/>
</dbReference>
<comment type="caution">
    <text evidence="8">The sequence shown here is derived from an EMBL/GenBank/DDBJ whole genome shotgun (WGS) entry which is preliminary data.</text>
</comment>
<dbReference type="PANTHER" id="PTHR10629">
    <property type="entry name" value="CYTOSINE-SPECIFIC METHYLTRANSFERASE"/>
    <property type="match status" value="1"/>
</dbReference>
<dbReference type="Gene3D" id="3.40.50.150">
    <property type="entry name" value="Vaccinia Virus protein VP39"/>
    <property type="match status" value="1"/>
</dbReference>
<keyword evidence="9" id="KW-1185">Reference proteome</keyword>
<dbReference type="Pfam" id="PF00145">
    <property type="entry name" value="DNA_methylase"/>
    <property type="match status" value="2"/>
</dbReference>
<keyword evidence="3 5" id="KW-0949">S-adenosyl-L-methionine</keyword>
<evidence type="ECO:0000256" key="1">
    <source>
        <dbReference type="ARBA" id="ARBA00022603"/>
    </source>
</evidence>
<dbReference type="PRINTS" id="PR00105">
    <property type="entry name" value="C5METTRFRASE"/>
</dbReference>
<dbReference type="InterPro" id="IPR029063">
    <property type="entry name" value="SAM-dependent_MTases_sf"/>
</dbReference>
<evidence type="ECO:0000256" key="3">
    <source>
        <dbReference type="ARBA" id="ARBA00022691"/>
    </source>
</evidence>
<comment type="similarity">
    <text evidence="5 6">Belongs to the class I-like SAM-binding methyltransferase superfamily. C5-methyltransferase family.</text>
</comment>
<gene>
    <name evidence="8" type="primary">dcm</name>
    <name evidence="8" type="ORF">GH810_05720</name>
</gene>
<protein>
    <recommendedName>
        <fullName evidence="7">Cytosine-specific methyltransferase</fullName>
        <ecNumber evidence="7">2.1.1.37</ecNumber>
    </recommendedName>
</protein>
<comment type="catalytic activity">
    <reaction evidence="7">
        <text>a 2'-deoxycytidine in DNA + S-adenosyl-L-methionine = a 5-methyl-2'-deoxycytidine in DNA + S-adenosyl-L-homocysteine + H(+)</text>
        <dbReference type="Rhea" id="RHEA:13681"/>
        <dbReference type="Rhea" id="RHEA-COMP:11369"/>
        <dbReference type="Rhea" id="RHEA-COMP:11370"/>
        <dbReference type="ChEBI" id="CHEBI:15378"/>
        <dbReference type="ChEBI" id="CHEBI:57856"/>
        <dbReference type="ChEBI" id="CHEBI:59789"/>
        <dbReference type="ChEBI" id="CHEBI:85452"/>
        <dbReference type="ChEBI" id="CHEBI:85454"/>
        <dbReference type="EC" id="2.1.1.37"/>
    </reaction>
</comment>
<keyword evidence="4" id="KW-0680">Restriction system</keyword>
<dbReference type="InterPro" id="IPR001525">
    <property type="entry name" value="C5_MeTfrase"/>
</dbReference>
<dbReference type="PROSITE" id="PS00094">
    <property type="entry name" value="C5_MTASE_1"/>
    <property type="match status" value="1"/>
</dbReference>
<dbReference type="SUPFAM" id="SSF53335">
    <property type="entry name" value="S-adenosyl-L-methionine-dependent methyltransferases"/>
    <property type="match status" value="1"/>
</dbReference>
<accession>A0A923I0D6</accession>
<dbReference type="GO" id="GO:0003677">
    <property type="term" value="F:DNA binding"/>
    <property type="evidence" value="ECO:0007669"/>
    <property type="project" value="TreeGrafter"/>
</dbReference>
<dbReference type="InterPro" id="IPR018117">
    <property type="entry name" value="C5_DNA_meth_AS"/>
</dbReference>
<evidence type="ECO:0000256" key="5">
    <source>
        <dbReference type="PROSITE-ProRule" id="PRU01016"/>
    </source>
</evidence>
<evidence type="ECO:0000256" key="2">
    <source>
        <dbReference type="ARBA" id="ARBA00022679"/>
    </source>
</evidence>
<feature type="active site" evidence="5">
    <location>
        <position position="119"/>
    </location>
</feature>
<dbReference type="PANTHER" id="PTHR10629:SF52">
    <property type="entry name" value="DNA (CYTOSINE-5)-METHYLTRANSFERASE 1"/>
    <property type="match status" value="1"/>
</dbReference>
<evidence type="ECO:0000256" key="6">
    <source>
        <dbReference type="RuleBase" id="RU000416"/>
    </source>
</evidence>
<dbReference type="NCBIfam" id="TIGR00675">
    <property type="entry name" value="dcm"/>
    <property type="match status" value="1"/>
</dbReference>
<reference evidence="8" key="1">
    <citation type="submission" date="2019-10" db="EMBL/GenBank/DDBJ databases">
        <authorList>
            <person name="Ross D.E."/>
            <person name="Gulliver D."/>
        </authorList>
    </citation>
    <scope>NUCLEOTIDE SEQUENCE</scope>
    <source>
        <strain evidence="8">DER-2019</strain>
    </source>
</reference>
<dbReference type="GO" id="GO:0044027">
    <property type="term" value="P:negative regulation of gene expression via chromosomal CpG island methylation"/>
    <property type="evidence" value="ECO:0007669"/>
    <property type="project" value="TreeGrafter"/>
</dbReference>
<dbReference type="GO" id="GO:0032259">
    <property type="term" value="P:methylation"/>
    <property type="evidence" value="ECO:0007669"/>
    <property type="project" value="UniProtKB-KW"/>
</dbReference>
<dbReference type="Proteomes" id="UP000616595">
    <property type="component" value="Unassembled WGS sequence"/>
</dbReference>
<dbReference type="Gene3D" id="3.90.120.10">
    <property type="entry name" value="DNA Methylase, subunit A, domain 2"/>
    <property type="match status" value="1"/>
</dbReference>
<dbReference type="EC" id="2.1.1.37" evidence="7"/>
<organism evidence="8 9">
    <name type="scientific">Acetobacterium paludosum</name>
    <dbReference type="NCBI Taxonomy" id="52693"/>
    <lineage>
        <taxon>Bacteria</taxon>
        <taxon>Bacillati</taxon>
        <taxon>Bacillota</taxon>
        <taxon>Clostridia</taxon>
        <taxon>Eubacteriales</taxon>
        <taxon>Eubacteriaceae</taxon>
        <taxon>Acetobacterium</taxon>
    </lineage>
</organism>
<dbReference type="AlphaFoldDB" id="A0A923I0D6"/>
<keyword evidence="1 5" id="KW-0489">Methyltransferase</keyword>
<reference evidence="8" key="2">
    <citation type="submission" date="2020-10" db="EMBL/GenBank/DDBJ databases">
        <title>Comparative genomics of the Acetobacterium genus.</title>
        <authorList>
            <person name="Marshall C."/>
            <person name="May H."/>
            <person name="Norman S."/>
        </authorList>
    </citation>
    <scope>NUCLEOTIDE SEQUENCE</scope>
    <source>
        <strain evidence="8">DER-2019</strain>
    </source>
</reference>
<evidence type="ECO:0000256" key="4">
    <source>
        <dbReference type="ARBA" id="ARBA00022747"/>
    </source>
</evidence>
<keyword evidence="2 5" id="KW-0808">Transferase</keyword>
<dbReference type="OrthoDB" id="9813719at2"/>
<dbReference type="EMBL" id="WJBD01000005">
    <property type="protein sequence ID" value="MBC3887803.1"/>
    <property type="molecule type" value="Genomic_DNA"/>
</dbReference>
<proteinExistence type="inferred from homology"/>
<evidence type="ECO:0000313" key="8">
    <source>
        <dbReference type="EMBL" id="MBC3887803.1"/>
    </source>
</evidence>
<dbReference type="GO" id="GO:0009307">
    <property type="term" value="P:DNA restriction-modification system"/>
    <property type="evidence" value="ECO:0007669"/>
    <property type="project" value="UniProtKB-KW"/>
</dbReference>
<sequence>MNCLDLFAGAGGLSEGFRRCGFNIVAHVEKDRAASLTLKTREAYYYLKKEDRLNDYINYISNKITRDELYEMVPEKILNKVIHEEISDETYKNIFNDIDQKLKNKKNNKIEIIIGGPPCQAYSIAGRSRDPERMENDPRNYLYLQYLRFIKYYKPNYFVFENVMGIKTAKDGTIFEQIKKDMIDLGYKIDHKVLNAKDFGVLQSRKRVIIIGWQEHIDFKYPKFPDCNSEYTIKDLFEDIPIMQAGDKVSFSEQSGLVNDCLKDLHIKDDDFNYLLQQEIRPNREIDLEIYRMCVNYWNDSQKKLKYNELPEKLITQKNTKSFLDRFNVVPGNGISHTVVAHISKDGHYYIHPDIKQNRSISLREAARIQSFPDDYYFEDSRTAAFVQIGNAVPPLMGEKIAMVIKKAIKLNSNKSNKY</sequence>
<evidence type="ECO:0000313" key="9">
    <source>
        <dbReference type="Proteomes" id="UP000616595"/>
    </source>
</evidence>
<name>A0A923I0D6_9FIRM</name>
<dbReference type="GO" id="GO:0003886">
    <property type="term" value="F:DNA (cytosine-5-)-methyltransferase activity"/>
    <property type="evidence" value="ECO:0007669"/>
    <property type="project" value="UniProtKB-EC"/>
</dbReference>